<comment type="caution">
    <text evidence="2">The sequence shown here is derived from an EMBL/GenBank/DDBJ whole genome shotgun (WGS) entry which is preliminary data.</text>
</comment>
<gene>
    <name evidence="2" type="ORF">OnM2_105003</name>
</gene>
<dbReference type="AlphaFoldDB" id="A0A420H7Q2"/>
<accession>A0A420H7Q2</accession>
<protein>
    <submittedName>
        <fullName evidence="2">Uncharacterized protein</fullName>
    </submittedName>
</protein>
<feature type="region of interest" description="Disordered" evidence="1">
    <location>
        <begin position="94"/>
        <end position="135"/>
    </location>
</feature>
<proteinExistence type="predicted"/>
<dbReference type="EMBL" id="MCFK01010523">
    <property type="protein sequence ID" value="RKF53459.1"/>
    <property type="molecule type" value="Genomic_DNA"/>
</dbReference>
<dbReference type="Proteomes" id="UP000286134">
    <property type="component" value="Unassembled WGS sequence"/>
</dbReference>
<evidence type="ECO:0000256" key="1">
    <source>
        <dbReference type="SAM" id="MobiDB-lite"/>
    </source>
</evidence>
<keyword evidence="3" id="KW-1185">Reference proteome</keyword>
<reference evidence="2 3" key="1">
    <citation type="journal article" date="2018" name="BMC Genomics">
        <title>Comparative genome analyses reveal sequence features reflecting distinct modes of host-adaptation between dicot and monocot powdery mildew.</title>
        <authorList>
            <person name="Wu Y."/>
            <person name="Ma X."/>
            <person name="Pan Z."/>
            <person name="Kale S.D."/>
            <person name="Song Y."/>
            <person name="King H."/>
            <person name="Zhang Q."/>
            <person name="Presley C."/>
            <person name="Deng X."/>
            <person name="Wei C.I."/>
            <person name="Xiao S."/>
        </authorList>
    </citation>
    <scope>NUCLEOTIDE SEQUENCE [LARGE SCALE GENOMIC DNA]</scope>
    <source>
        <strain evidence="2">UMSG2</strain>
    </source>
</reference>
<evidence type="ECO:0000313" key="3">
    <source>
        <dbReference type="Proteomes" id="UP000286134"/>
    </source>
</evidence>
<sequence>MGYNESFAEFYPKFHIQINRLKLGDEHKVDELTKRLRSSIPSCPDHSKLELERTDKPLAQMIIQELRAYRNNLPVTKIISDRCMREGRCHTCHQKGHMKSNPSCPLKRLDSSSPSKSIAAMETDNHISDSEKDSA</sequence>
<organism evidence="2 3">
    <name type="scientific">Erysiphe neolycopersici</name>
    <dbReference type="NCBI Taxonomy" id="212602"/>
    <lineage>
        <taxon>Eukaryota</taxon>
        <taxon>Fungi</taxon>
        <taxon>Dikarya</taxon>
        <taxon>Ascomycota</taxon>
        <taxon>Pezizomycotina</taxon>
        <taxon>Leotiomycetes</taxon>
        <taxon>Erysiphales</taxon>
        <taxon>Erysiphaceae</taxon>
        <taxon>Erysiphe</taxon>
    </lineage>
</organism>
<evidence type="ECO:0000313" key="2">
    <source>
        <dbReference type="EMBL" id="RKF53459.1"/>
    </source>
</evidence>
<name>A0A420H7Q2_9PEZI</name>
<feature type="compositionally biased region" description="Basic and acidic residues" evidence="1">
    <location>
        <begin position="123"/>
        <end position="135"/>
    </location>
</feature>